<dbReference type="GO" id="GO:0005794">
    <property type="term" value="C:Golgi apparatus"/>
    <property type="evidence" value="ECO:0007669"/>
    <property type="project" value="TreeGrafter"/>
</dbReference>
<evidence type="ECO:0000256" key="10">
    <source>
        <dbReference type="ARBA" id="ARBA00024938"/>
    </source>
</evidence>
<comment type="caution">
    <text evidence="12">The sequence shown here is derived from an EMBL/GenBank/DDBJ whole genome shotgun (WGS) entry which is preliminary data.</text>
</comment>
<proteinExistence type="inferred from homology"/>
<evidence type="ECO:0000256" key="9">
    <source>
        <dbReference type="ARBA" id="ARBA00023180"/>
    </source>
</evidence>
<reference evidence="12 13" key="1">
    <citation type="submission" date="2024-01" db="EMBL/GenBank/DDBJ databases">
        <title>The complete chloroplast genome sequence of Lithospermum erythrorhizon: insights into the phylogenetic relationship among Boraginaceae species and the maternal lineages of purple gromwells.</title>
        <authorList>
            <person name="Okada T."/>
            <person name="Watanabe K."/>
        </authorList>
    </citation>
    <scope>NUCLEOTIDE SEQUENCE [LARGE SCALE GENOMIC DNA]</scope>
</reference>
<evidence type="ECO:0008006" key="14">
    <source>
        <dbReference type="Google" id="ProtNLM"/>
    </source>
</evidence>
<feature type="compositionally biased region" description="Acidic residues" evidence="11">
    <location>
        <begin position="84"/>
        <end position="99"/>
    </location>
</feature>
<dbReference type="PANTHER" id="PTHR13448">
    <property type="entry name" value="TRANSMEMBRANE PROTEIN 214"/>
    <property type="match status" value="1"/>
</dbReference>
<comment type="function">
    <text evidence="10">Critical mediator, in cooperation with CASP4, of endoplasmic reticulum-stress induced apoptosis. Required or the activation of CASP4 following endoplasmic reticulum stress.</text>
</comment>
<organism evidence="12 13">
    <name type="scientific">Lithospermum erythrorhizon</name>
    <name type="common">Purple gromwell</name>
    <name type="synonym">Lithospermum officinale var. erythrorhizon</name>
    <dbReference type="NCBI Taxonomy" id="34254"/>
    <lineage>
        <taxon>Eukaryota</taxon>
        <taxon>Viridiplantae</taxon>
        <taxon>Streptophyta</taxon>
        <taxon>Embryophyta</taxon>
        <taxon>Tracheophyta</taxon>
        <taxon>Spermatophyta</taxon>
        <taxon>Magnoliopsida</taxon>
        <taxon>eudicotyledons</taxon>
        <taxon>Gunneridae</taxon>
        <taxon>Pentapetalae</taxon>
        <taxon>asterids</taxon>
        <taxon>lamiids</taxon>
        <taxon>Boraginales</taxon>
        <taxon>Boraginaceae</taxon>
        <taxon>Boraginoideae</taxon>
        <taxon>Lithospermeae</taxon>
        <taxon>Lithospermum</taxon>
    </lineage>
</organism>
<feature type="region of interest" description="Disordered" evidence="11">
    <location>
        <begin position="1"/>
        <end position="44"/>
    </location>
</feature>
<evidence type="ECO:0000256" key="7">
    <source>
        <dbReference type="ARBA" id="ARBA00022989"/>
    </source>
</evidence>
<keyword evidence="4" id="KW-0812">Transmembrane</keyword>
<keyword evidence="9" id="KW-0325">Glycoprotein</keyword>
<name>A0AAV3NUH0_LITER</name>
<evidence type="ECO:0000256" key="6">
    <source>
        <dbReference type="ARBA" id="ARBA00022824"/>
    </source>
</evidence>
<keyword evidence="5" id="KW-0053">Apoptosis</keyword>
<feature type="region of interest" description="Disordered" evidence="11">
    <location>
        <begin position="71"/>
        <end position="110"/>
    </location>
</feature>
<evidence type="ECO:0000256" key="5">
    <source>
        <dbReference type="ARBA" id="ARBA00022703"/>
    </source>
</evidence>
<dbReference type="EMBL" id="BAABME010000355">
    <property type="protein sequence ID" value="GAA0142056.1"/>
    <property type="molecule type" value="Genomic_DNA"/>
</dbReference>
<comment type="subunit">
    <text evidence="3">Constitutively interacts with CASP4; required for the localization of procaspase 4 to the ER.</text>
</comment>
<feature type="compositionally biased region" description="Low complexity" evidence="11">
    <location>
        <begin position="71"/>
        <end position="83"/>
    </location>
</feature>
<evidence type="ECO:0000256" key="3">
    <source>
        <dbReference type="ARBA" id="ARBA00011720"/>
    </source>
</evidence>
<evidence type="ECO:0000256" key="11">
    <source>
        <dbReference type="SAM" id="MobiDB-lite"/>
    </source>
</evidence>
<evidence type="ECO:0000256" key="2">
    <source>
        <dbReference type="ARBA" id="ARBA00007984"/>
    </source>
</evidence>
<dbReference type="Proteomes" id="UP001454036">
    <property type="component" value="Unassembled WGS sequence"/>
</dbReference>
<protein>
    <recommendedName>
        <fullName evidence="14">Transmembrane protein</fullName>
    </recommendedName>
</protein>
<keyword evidence="7" id="KW-1133">Transmembrane helix</keyword>
<evidence type="ECO:0000256" key="4">
    <source>
        <dbReference type="ARBA" id="ARBA00022692"/>
    </source>
</evidence>
<accession>A0AAV3NUH0</accession>
<dbReference type="InterPro" id="IPR019308">
    <property type="entry name" value="TMEM214"/>
</dbReference>
<dbReference type="GO" id="GO:0005789">
    <property type="term" value="C:endoplasmic reticulum membrane"/>
    <property type="evidence" value="ECO:0007669"/>
    <property type="project" value="UniProtKB-SubCell"/>
</dbReference>
<evidence type="ECO:0000313" key="13">
    <source>
        <dbReference type="Proteomes" id="UP001454036"/>
    </source>
</evidence>
<keyword evidence="6" id="KW-0256">Endoplasmic reticulum</keyword>
<dbReference type="PANTHER" id="PTHR13448:SF0">
    <property type="entry name" value="TRANSMEMBRANE PROTEIN 214"/>
    <property type="match status" value="1"/>
</dbReference>
<evidence type="ECO:0000256" key="1">
    <source>
        <dbReference type="ARBA" id="ARBA00004477"/>
    </source>
</evidence>
<dbReference type="Pfam" id="PF10151">
    <property type="entry name" value="TMEM214"/>
    <property type="match status" value="1"/>
</dbReference>
<comment type="similarity">
    <text evidence="2">Belongs to the TMEM214 family.</text>
</comment>
<keyword evidence="8" id="KW-0472">Membrane</keyword>
<keyword evidence="13" id="KW-1185">Reference proteome</keyword>
<comment type="subcellular location">
    <subcellularLocation>
        <location evidence="1">Endoplasmic reticulum membrane</location>
        <topology evidence="1">Multi-pass membrane protein</topology>
    </subcellularLocation>
</comment>
<dbReference type="AlphaFoldDB" id="A0AAV3NUH0"/>
<evidence type="ECO:0000256" key="8">
    <source>
        <dbReference type="ARBA" id="ARBA00023136"/>
    </source>
</evidence>
<evidence type="ECO:0000313" key="12">
    <source>
        <dbReference type="EMBL" id="GAA0142056.1"/>
    </source>
</evidence>
<sequence length="568" mass="62735">MSDNSDHGWETVSYQKKPKKPPPPPPTAVQNGGSAAGDIFRPIEEYSQGRRKRIIEAQALKAAAIAAEENNNSNLYNNNNNNNNDDDDNNNNKYDDDENGGGLKKKVKVKKPKKEKVTISEAAEKIDASDLGVFLAVVSTSYEAHQDIMLMRFADYFGRAFAMVNSSQFPWVKLLKESPVAKMVDVPLSHISEDVIKTSTEWLSHCSIEALSQFVLWSMDSIQYDMSLHQGAGKGSKTSVQHASSKSQVAIFVVLAMVLRRKPDVLVTLLPTLKDSAKYQGPDKLFVLVWMITQASQGDLVVGLLAWTHLLLPLLSTKAYNNPQSRDLILQLVERIVSSPKASTILVNGSVRKGERVVPPSALELLMSATFPAPSARVKATERFEAVYPTLKEVALAVPAGSKAMKQLTRQVIPFAIKAAGGDVTDQSREGSELLIWCVMKNPECYKQWDDIYLDNLEASVIILKKLYDEIKVHPSIQSNLDPLKATLKSFRSQNEEAMSLGANDARKSTIKDSEKYCMLLLGRISRGHGCLKSFLLVTVAVAASAVILYKDLQSMDLNKLLARFNLP</sequence>
<gene>
    <name evidence="12" type="ORF">LIER_03042</name>
</gene>